<accession>A0AB34KQ01</accession>
<dbReference type="GeneID" id="96005769"/>
<evidence type="ECO:0000313" key="2">
    <source>
        <dbReference type="Proteomes" id="UP000803884"/>
    </source>
</evidence>
<evidence type="ECO:0000313" key="1">
    <source>
        <dbReference type="EMBL" id="KAL1587124.1"/>
    </source>
</evidence>
<name>A0AB34KQ01_9PEZI</name>
<organism evidence="1 2">
    <name type="scientific">Cladosporium halotolerans</name>
    <dbReference type="NCBI Taxonomy" id="1052096"/>
    <lineage>
        <taxon>Eukaryota</taxon>
        <taxon>Fungi</taxon>
        <taxon>Dikarya</taxon>
        <taxon>Ascomycota</taxon>
        <taxon>Pezizomycotina</taxon>
        <taxon>Dothideomycetes</taxon>
        <taxon>Dothideomycetidae</taxon>
        <taxon>Cladosporiales</taxon>
        <taxon>Cladosporiaceae</taxon>
        <taxon>Cladosporium</taxon>
    </lineage>
</organism>
<dbReference type="RefSeq" id="XP_069230229.1">
    <property type="nucleotide sequence ID" value="XM_069372931.1"/>
</dbReference>
<protein>
    <submittedName>
        <fullName evidence="1">Uncharacterized protein</fullName>
    </submittedName>
</protein>
<reference evidence="1 2" key="1">
    <citation type="journal article" date="2020" name="Microbiol. Resour. Announc.">
        <title>Draft Genome Sequence of a Cladosporium Species Isolated from the Mesophotic Ascidian Didemnum maculosum.</title>
        <authorList>
            <person name="Gioti A."/>
            <person name="Siaperas R."/>
            <person name="Nikolaivits E."/>
            <person name="Le Goff G."/>
            <person name="Ouazzani J."/>
            <person name="Kotoulas G."/>
            <person name="Topakas E."/>
        </authorList>
    </citation>
    <scope>NUCLEOTIDE SEQUENCE [LARGE SCALE GENOMIC DNA]</scope>
    <source>
        <strain evidence="1 2">TM138-S3</strain>
    </source>
</reference>
<proteinExistence type="predicted"/>
<dbReference type="Proteomes" id="UP000803884">
    <property type="component" value="Unassembled WGS sequence"/>
</dbReference>
<dbReference type="AlphaFoldDB" id="A0AB34KQ01"/>
<keyword evidence="2" id="KW-1185">Reference proteome</keyword>
<gene>
    <name evidence="1" type="ORF">WHR41_04325</name>
</gene>
<comment type="caution">
    <text evidence="1">The sequence shown here is derived from an EMBL/GenBank/DDBJ whole genome shotgun (WGS) entry which is preliminary data.</text>
</comment>
<dbReference type="EMBL" id="JAAQHG020000011">
    <property type="protein sequence ID" value="KAL1587124.1"/>
    <property type="molecule type" value="Genomic_DNA"/>
</dbReference>
<sequence length="144" mass="15923">MVTVDPVRAGLVVAVTKEEPTDASSDSPTIYTATQIPTVNSLPDPVADRADLRRELSWGFGPVNIVGYIDTQTLEIGVSVSVFGARILNLFGNLKNGVVGKIDLFLAKGEVRLFLKNRREVWVKLHLKVTFDGTFDREEKIFSF</sequence>